<accession>A0ABN8Y8A2</accession>
<evidence type="ECO:0000313" key="2">
    <source>
        <dbReference type="EMBL" id="CAI9157466.1"/>
    </source>
</evidence>
<feature type="region of interest" description="Disordered" evidence="1">
    <location>
        <begin position="1"/>
        <end position="20"/>
    </location>
</feature>
<feature type="region of interest" description="Disordered" evidence="1">
    <location>
        <begin position="73"/>
        <end position="157"/>
    </location>
</feature>
<dbReference type="EMBL" id="OX459951">
    <property type="protein sequence ID" value="CAI9157466.1"/>
    <property type="molecule type" value="Genomic_DNA"/>
</dbReference>
<sequence>MALGPSLRPGQGGTCHSQDHPSKAINRILLQPPVPVVSPRVGTAGSPAQHRGQRALNRRVPLAQIWLEIHLRAKWRRRLRRPPPNPRLKTGLGLKLSDPPPGGPRPLSRSPASGRSTFSRRPGDFPSPTAPQLCDPGKGCARGPSAKVRPRDPETPK</sequence>
<name>A0ABN8Y8A2_RANTA</name>
<evidence type="ECO:0000313" key="3">
    <source>
        <dbReference type="Proteomes" id="UP001176941"/>
    </source>
</evidence>
<feature type="compositionally biased region" description="Low complexity" evidence="1">
    <location>
        <begin position="105"/>
        <end position="116"/>
    </location>
</feature>
<gene>
    <name evidence="2" type="ORF">MRATA1EN1_LOCUS6428</name>
</gene>
<protein>
    <submittedName>
        <fullName evidence="2">Uncharacterized protein</fullName>
    </submittedName>
</protein>
<organism evidence="2 3">
    <name type="scientific">Rangifer tarandus platyrhynchus</name>
    <name type="common">Svalbard reindeer</name>
    <dbReference type="NCBI Taxonomy" id="3082113"/>
    <lineage>
        <taxon>Eukaryota</taxon>
        <taxon>Metazoa</taxon>
        <taxon>Chordata</taxon>
        <taxon>Craniata</taxon>
        <taxon>Vertebrata</taxon>
        <taxon>Euteleostomi</taxon>
        <taxon>Mammalia</taxon>
        <taxon>Eutheria</taxon>
        <taxon>Laurasiatheria</taxon>
        <taxon>Artiodactyla</taxon>
        <taxon>Ruminantia</taxon>
        <taxon>Pecora</taxon>
        <taxon>Cervidae</taxon>
        <taxon>Odocoileinae</taxon>
        <taxon>Rangifer</taxon>
    </lineage>
</organism>
<keyword evidence="3" id="KW-1185">Reference proteome</keyword>
<feature type="region of interest" description="Disordered" evidence="1">
    <location>
        <begin position="35"/>
        <end position="59"/>
    </location>
</feature>
<reference evidence="2" key="1">
    <citation type="submission" date="2023-04" db="EMBL/GenBank/DDBJ databases">
        <authorList>
            <consortium name="ELIXIR-Norway"/>
        </authorList>
    </citation>
    <scope>NUCLEOTIDE SEQUENCE [LARGE SCALE GENOMIC DNA]</scope>
</reference>
<dbReference type="Proteomes" id="UP001176941">
    <property type="component" value="Chromosome 15"/>
</dbReference>
<proteinExistence type="predicted"/>
<evidence type="ECO:0000256" key="1">
    <source>
        <dbReference type="SAM" id="MobiDB-lite"/>
    </source>
</evidence>